<proteinExistence type="predicted"/>
<dbReference type="GO" id="GO:0140359">
    <property type="term" value="F:ABC-type transporter activity"/>
    <property type="evidence" value="ECO:0007669"/>
    <property type="project" value="InterPro"/>
</dbReference>
<comment type="subcellular location">
    <subcellularLocation>
        <location evidence="1">Cell membrane</location>
        <topology evidence="1">Multi-pass membrane protein</topology>
    </subcellularLocation>
</comment>
<evidence type="ECO:0000256" key="6">
    <source>
        <dbReference type="SAM" id="Phobius"/>
    </source>
</evidence>
<evidence type="ECO:0000259" key="7">
    <source>
        <dbReference type="Pfam" id="PF12698"/>
    </source>
</evidence>
<dbReference type="RefSeq" id="WP_131153808.1">
    <property type="nucleotide sequence ID" value="NZ_CP036402.1"/>
</dbReference>
<accession>A0A411YC48</accession>
<dbReference type="KEGG" id="erz:ER308_04110"/>
<name>A0A411YC48_9ACTN</name>
<dbReference type="PANTHER" id="PTHR30294">
    <property type="entry name" value="MEMBRANE COMPONENT OF ABC TRANSPORTER YHHJ-RELATED"/>
    <property type="match status" value="1"/>
</dbReference>
<dbReference type="InterPro" id="IPR013525">
    <property type="entry name" value="ABC2_TM"/>
</dbReference>
<keyword evidence="9" id="KW-1185">Reference proteome</keyword>
<keyword evidence="3 6" id="KW-0812">Transmembrane</keyword>
<keyword evidence="4 6" id="KW-1133">Transmembrane helix</keyword>
<gene>
    <name evidence="8" type="ORF">ER308_04110</name>
</gene>
<feature type="transmembrane region" description="Helical" evidence="6">
    <location>
        <begin position="343"/>
        <end position="363"/>
    </location>
</feature>
<evidence type="ECO:0000256" key="1">
    <source>
        <dbReference type="ARBA" id="ARBA00004651"/>
    </source>
</evidence>
<evidence type="ECO:0000256" key="2">
    <source>
        <dbReference type="ARBA" id="ARBA00022475"/>
    </source>
</evidence>
<dbReference type="Proteomes" id="UP000291469">
    <property type="component" value="Chromosome"/>
</dbReference>
<organism evidence="8 9">
    <name type="scientific">Egibacter rhizosphaerae</name>
    <dbReference type="NCBI Taxonomy" id="1670831"/>
    <lineage>
        <taxon>Bacteria</taxon>
        <taxon>Bacillati</taxon>
        <taxon>Actinomycetota</taxon>
        <taxon>Nitriliruptoria</taxon>
        <taxon>Egibacterales</taxon>
        <taxon>Egibacteraceae</taxon>
        <taxon>Egibacter</taxon>
    </lineage>
</organism>
<protein>
    <submittedName>
        <fullName evidence="8">ABC transporter permease</fullName>
    </submittedName>
</protein>
<evidence type="ECO:0000256" key="5">
    <source>
        <dbReference type="ARBA" id="ARBA00023136"/>
    </source>
</evidence>
<dbReference type="AlphaFoldDB" id="A0A411YC48"/>
<dbReference type="InterPro" id="IPR051449">
    <property type="entry name" value="ABC-2_transporter_component"/>
</dbReference>
<feature type="transmembrane region" description="Helical" evidence="6">
    <location>
        <begin position="171"/>
        <end position="195"/>
    </location>
</feature>
<dbReference type="GO" id="GO:0005886">
    <property type="term" value="C:plasma membrane"/>
    <property type="evidence" value="ECO:0007669"/>
    <property type="project" value="UniProtKB-SubCell"/>
</dbReference>
<evidence type="ECO:0000313" key="9">
    <source>
        <dbReference type="Proteomes" id="UP000291469"/>
    </source>
</evidence>
<dbReference type="EMBL" id="CP036402">
    <property type="protein sequence ID" value="QBI18811.1"/>
    <property type="molecule type" value="Genomic_DNA"/>
</dbReference>
<feature type="transmembrane region" description="Helical" evidence="6">
    <location>
        <begin position="253"/>
        <end position="274"/>
    </location>
</feature>
<dbReference type="Pfam" id="PF12698">
    <property type="entry name" value="ABC2_membrane_3"/>
    <property type="match status" value="1"/>
</dbReference>
<sequence>MITSARATLAIAGKDLCAARRRPLFPALVVVVSALFVGVYALVVQVSATTPAAVADGGGSEPLHAALADLDSVDGPMLELRTSEPAQARRLFEDGATNALLALPDLGEATGGDAPATLTLEVRNLNSDLVKNVELRAEQAVRDYATAHTDADLVTVHETPQFDADMRISTYLGTALLLFAVMFAATVGTGALTAAEWEQRTAKAAVLSPAGPLPLLAGKWLSGAAISAAALALVLPALAVVLDYPVTSLGLPALVGIGALWWYGAGIGALLGMLLRRSLPLVPVCVVISVLHLLISGYESYIRGFAHDGAVAALWRATHWWPTAALADQIRFDAAGTAVAVDWLATAGASTVATAAALAAVLLHRRLAFTHGQ</sequence>
<evidence type="ECO:0000256" key="4">
    <source>
        <dbReference type="ARBA" id="ARBA00022989"/>
    </source>
</evidence>
<feature type="transmembrane region" description="Helical" evidence="6">
    <location>
        <begin position="24"/>
        <end position="43"/>
    </location>
</feature>
<keyword evidence="5 6" id="KW-0472">Membrane</keyword>
<evidence type="ECO:0000313" key="8">
    <source>
        <dbReference type="EMBL" id="QBI18811.1"/>
    </source>
</evidence>
<reference evidence="8 9" key="1">
    <citation type="submission" date="2019-01" db="EMBL/GenBank/DDBJ databases">
        <title>Egibacter rhizosphaerae EGI 80759T.</title>
        <authorList>
            <person name="Chen D.-D."/>
            <person name="Tian Y."/>
            <person name="Jiao J.-Y."/>
            <person name="Zhang X.-T."/>
            <person name="Zhang Y.-G."/>
            <person name="Zhang Y."/>
            <person name="Xiao M."/>
            <person name="Shu W.-S."/>
            <person name="Li W.-J."/>
        </authorList>
    </citation>
    <scope>NUCLEOTIDE SEQUENCE [LARGE SCALE GENOMIC DNA]</scope>
    <source>
        <strain evidence="8 9">EGI 80759</strain>
    </source>
</reference>
<dbReference type="OrthoDB" id="5170073at2"/>
<keyword evidence="2" id="KW-1003">Cell membrane</keyword>
<evidence type="ECO:0000256" key="3">
    <source>
        <dbReference type="ARBA" id="ARBA00022692"/>
    </source>
</evidence>
<feature type="transmembrane region" description="Helical" evidence="6">
    <location>
        <begin position="281"/>
        <end position="298"/>
    </location>
</feature>
<feature type="transmembrane region" description="Helical" evidence="6">
    <location>
        <begin position="216"/>
        <end position="241"/>
    </location>
</feature>
<dbReference type="PANTHER" id="PTHR30294:SF29">
    <property type="entry name" value="MULTIDRUG ABC TRANSPORTER PERMEASE YBHS-RELATED"/>
    <property type="match status" value="1"/>
</dbReference>
<feature type="domain" description="ABC-2 type transporter transmembrane" evidence="7">
    <location>
        <begin position="29"/>
        <end position="357"/>
    </location>
</feature>